<dbReference type="VEuPathDB" id="CryptoDB:Cvel_8896"/>
<sequence length="89" mass="9576">MMKSQTMMKQKQQKQRTPPPDVSLAAATALPLTVFLLVARVPASASSGTGEVREGVLKKGGAENLCPLRPETLTRPLLRNTASERSPYA</sequence>
<feature type="compositionally biased region" description="Low complexity" evidence="1">
    <location>
        <begin position="65"/>
        <end position="81"/>
    </location>
</feature>
<feature type="region of interest" description="Disordered" evidence="1">
    <location>
        <begin position="57"/>
        <end position="89"/>
    </location>
</feature>
<gene>
    <name evidence="2" type="ORF">Cvel_8896</name>
</gene>
<evidence type="ECO:0000256" key="1">
    <source>
        <dbReference type="SAM" id="MobiDB-lite"/>
    </source>
</evidence>
<proteinExistence type="predicted"/>
<dbReference type="EMBL" id="CDMZ01004068">
    <property type="protein sequence ID" value="CEM48554.1"/>
    <property type="molecule type" value="Genomic_DNA"/>
</dbReference>
<protein>
    <submittedName>
        <fullName evidence="2">Uncharacterized protein</fullName>
    </submittedName>
</protein>
<feature type="region of interest" description="Disordered" evidence="1">
    <location>
        <begin position="1"/>
        <end position="22"/>
    </location>
</feature>
<feature type="compositionally biased region" description="Low complexity" evidence="1">
    <location>
        <begin position="1"/>
        <end position="10"/>
    </location>
</feature>
<accession>A0A0G4HVQ8</accession>
<name>A0A0G4HVQ8_9ALVE</name>
<evidence type="ECO:0000313" key="2">
    <source>
        <dbReference type="EMBL" id="CEM48554.1"/>
    </source>
</evidence>
<reference evidence="2" key="1">
    <citation type="submission" date="2014-11" db="EMBL/GenBank/DDBJ databases">
        <authorList>
            <person name="Otto D Thomas"/>
            <person name="Naeem Raeece"/>
        </authorList>
    </citation>
    <scope>NUCLEOTIDE SEQUENCE</scope>
</reference>
<organism evidence="2">
    <name type="scientific">Chromera velia CCMP2878</name>
    <dbReference type="NCBI Taxonomy" id="1169474"/>
    <lineage>
        <taxon>Eukaryota</taxon>
        <taxon>Sar</taxon>
        <taxon>Alveolata</taxon>
        <taxon>Colpodellida</taxon>
        <taxon>Chromeraceae</taxon>
        <taxon>Chromera</taxon>
    </lineage>
</organism>
<dbReference type="AlphaFoldDB" id="A0A0G4HVQ8"/>